<proteinExistence type="predicted"/>
<organism evidence="4 5">
    <name type="scientific">Tremella mesenterica</name>
    <name type="common">Jelly fungus</name>
    <dbReference type="NCBI Taxonomy" id="5217"/>
    <lineage>
        <taxon>Eukaryota</taxon>
        <taxon>Fungi</taxon>
        <taxon>Dikarya</taxon>
        <taxon>Basidiomycota</taxon>
        <taxon>Agaricomycotina</taxon>
        <taxon>Tremellomycetes</taxon>
        <taxon>Tremellales</taxon>
        <taxon>Tremellaceae</taxon>
        <taxon>Tremella</taxon>
    </lineage>
</organism>
<dbReference type="Proteomes" id="UP000289152">
    <property type="component" value="Unassembled WGS sequence"/>
</dbReference>
<accession>A0A4Q1BEL6</accession>
<feature type="domain" description="Tetrahydrofolate dehydrogenase/cyclohydrolase catalytic" evidence="2">
    <location>
        <begin position="19"/>
        <end position="134"/>
    </location>
</feature>
<evidence type="ECO:0000313" key="5">
    <source>
        <dbReference type="Proteomes" id="UP000289152"/>
    </source>
</evidence>
<dbReference type="InterPro" id="IPR020631">
    <property type="entry name" value="THF_DH/CycHdrlase_NAD-bd_dom"/>
</dbReference>
<dbReference type="STRING" id="5217.A0A4Q1BEL6"/>
<dbReference type="GO" id="GO:0009113">
    <property type="term" value="P:purine nucleobase biosynthetic process"/>
    <property type="evidence" value="ECO:0007669"/>
    <property type="project" value="TreeGrafter"/>
</dbReference>
<evidence type="ECO:0000256" key="1">
    <source>
        <dbReference type="SAM" id="MobiDB-lite"/>
    </source>
</evidence>
<gene>
    <name evidence="4" type="ORF">M231_07105</name>
</gene>
<dbReference type="GO" id="GO:0005829">
    <property type="term" value="C:cytosol"/>
    <property type="evidence" value="ECO:0007669"/>
    <property type="project" value="TreeGrafter"/>
</dbReference>
<feature type="compositionally biased region" description="Low complexity" evidence="1">
    <location>
        <begin position="261"/>
        <end position="292"/>
    </location>
</feature>
<dbReference type="OrthoDB" id="41403at2759"/>
<evidence type="ECO:0000259" key="3">
    <source>
        <dbReference type="Pfam" id="PF02882"/>
    </source>
</evidence>
<name>A0A4Q1BEL6_TREME</name>
<keyword evidence="5" id="KW-1185">Reference proteome</keyword>
<dbReference type="InParanoid" id="A0A4Q1BEL6"/>
<feature type="region of interest" description="Disordered" evidence="1">
    <location>
        <begin position="253"/>
        <end position="300"/>
    </location>
</feature>
<comment type="caution">
    <text evidence="4">The sequence shown here is derived from an EMBL/GenBank/DDBJ whole genome shotgun (WGS) entry which is preliminary data.</text>
</comment>
<dbReference type="AlphaFoldDB" id="A0A4Q1BEL6"/>
<dbReference type="InterPro" id="IPR036291">
    <property type="entry name" value="NAD(P)-bd_dom_sf"/>
</dbReference>
<protein>
    <submittedName>
        <fullName evidence="4">Methylenetetrahydrofolate dehydrogenase (NAD+)</fullName>
    </submittedName>
</protein>
<feature type="domain" description="Tetrahydrofolate dehydrogenase/cyclohydrolase NAD(P)-binding" evidence="3">
    <location>
        <begin position="187"/>
        <end position="247"/>
    </location>
</feature>
<evidence type="ECO:0000259" key="2">
    <source>
        <dbReference type="Pfam" id="PF00763"/>
    </source>
</evidence>
<dbReference type="SUPFAM" id="SSF53223">
    <property type="entry name" value="Aminoacid dehydrogenase-like, N-terminal domain"/>
    <property type="match status" value="1"/>
</dbReference>
<dbReference type="PANTHER" id="PTHR48099:SF3">
    <property type="entry name" value="METHYLENETETRAHYDROFOLATE DEHYDROGENASE [NAD(+)]"/>
    <property type="match status" value="1"/>
</dbReference>
<dbReference type="Gene3D" id="3.40.50.720">
    <property type="entry name" value="NAD(P)-binding Rossmann-like Domain"/>
    <property type="match status" value="1"/>
</dbReference>
<dbReference type="GO" id="GO:0004487">
    <property type="term" value="F:methylenetetrahydrofolate dehydrogenase (NAD+) activity"/>
    <property type="evidence" value="ECO:0007669"/>
    <property type="project" value="TreeGrafter"/>
</dbReference>
<dbReference type="GO" id="GO:0004488">
    <property type="term" value="F:methylenetetrahydrofolate dehydrogenase (NADP+) activity"/>
    <property type="evidence" value="ECO:0007669"/>
    <property type="project" value="InterPro"/>
</dbReference>
<sequence>MSEPSNPPQGLLVTASKVHVPFKSELLNVISSSRFENRPPNLLGILATKKEDARTYAEFTRRACEQIGIDFELRLVGEAREGMDNAGVGIDVEEAILEANDDDNVDGIMVYYPIYGGRQDQYLQSVVSPLKDVEGLNHQFLFNLYHNIRFISPHTLRPIPASHIPQPILKPGQEAPPPPGTVKSIIPCTPLAIVKVLEHLGVYNAMLEYGDRARGKVITVLNRSEVVGRPLAALLANDGARVLSVDIDSIVEFSKRPTPPTSSSTNTNTKTTSSTSSSTNPSNPTRSPETSTLLSSSKYNPHHVVSPTSLTIDQALGISDVVISAVPNPNYKVPTSSLKDGCVCVNVAGEKNFENDVRDRAGIYVPSVGVMTIAMLQRNLLRLCDYRDMIRGVGQGDGV</sequence>
<dbReference type="PANTHER" id="PTHR48099">
    <property type="entry name" value="C-1-TETRAHYDROFOLATE SYNTHASE, CYTOPLASMIC-RELATED"/>
    <property type="match status" value="1"/>
</dbReference>
<evidence type="ECO:0000313" key="4">
    <source>
        <dbReference type="EMBL" id="RXK35625.1"/>
    </source>
</evidence>
<dbReference type="FunCoup" id="A0A4Q1BEL6">
    <property type="interactions" value="350"/>
</dbReference>
<dbReference type="EMBL" id="SDIL01000128">
    <property type="protein sequence ID" value="RXK35625.1"/>
    <property type="molecule type" value="Genomic_DNA"/>
</dbReference>
<dbReference type="InterPro" id="IPR046346">
    <property type="entry name" value="Aminoacid_DH-like_N_sf"/>
</dbReference>
<dbReference type="Pfam" id="PF02882">
    <property type="entry name" value="THF_DHG_CYH_C"/>
    <property type="match status" value="1"/>
</dbReference>
<dbReference type="Pfam" id="PF00763">
    <property type="entry name" value="THF_DHG_CYH"/>
    <property type="match status" value="1"/>
</dbReference>
<dbReference type="SUPFAM" id="SSF51735">
    <property type="entry name" value="NAD(P)-binding Rossmann-fold domains"/>
    <property type="match status" value="1"/>
</dbReference>
<dbReference type="VEuPathDB" id="FungiDB:TREMEDRAFT_45534"/>
<dbReference type="InterPro" id="IPR020630">
    <property type="entry name" value="THF_DH/CycHdrlase_cat_dom"/>
</dbReference>
<dbReference type="FunFam" id="3.40.50.10860:FF:000022">
    <property type="entry name" value="Methylenetetrahydrofolate dehydrogenase (NAD+), putative"/>
    <property type="match status" value="1"/>
</dbReference>
<reference evidence="4 5" key="1">
    <citation type="submission" date="2016-06" db="EMBL/GenBank/DDBJ databases">
        <title>Evolution of pathogenesis and genome organization in the Tremellales.</title>
        <authorList>
            <person name="Cuomo C."/>
            <person name="Litvintseva A."/>
            <person name="Heitman J."/>
            <person name="Chen Y."/>
            <person name="Sun S."/>
            <person name="Springer D."/>
            <person name="Dromer F."/>
            <person name="Young S."/>
            <person name="Zeng Q."/>
            <person name="Chapman S."/>
            <person name="Gujja S."/>
            <person name="Saif S."/>
            <person name="Birren B."/>
        </authorList>
    </citation>
    <scope>NUCLEOTIDE SEQUENCE [LARGE SCALE GENOMIC DNA]</scope>
    <source>
        <strain evidence="4 5">ATCC 28783</strain>
    </source>
</reference>
<dbReference type="Gene3D" id="3.40.50.10860">
    <property type="entry name" value="Leucine Dehydrogenase, chain A, domain 1"/>
    <property type="match status" value="1"/>
</dbReference>